<feature type="region of interest" description="Disordered" evidence="3">
    <location>
        <begin position="1"/>
        <end position="36"/>
    </location>
</feature>
<feature type="region of interest" description="Disordered" evidence="3">
    <location>
        <begin position="167"/>
        <end position="223"/>
    </location>
</feature>
<feature type="compositionally biased region" description="Pro residues" evidence="3">
    <location>
        <begin position="802"/>
        <end position="815"/>
    </location>
</feature>
<proteinExistence type="predicted"/>
<comment type="subcellular location">
    <subcellularLocation>
        <location evidence="1">Nucleus</location>
    </subcellularLocation>
</comment>
<feature type="region of interest" description="Disordered" evidence="3">
    <location>
        <begin position="1124"/>
        <end position="1154"/>
    </location>
</feature>
<dbReference type="PANTHER" id="PTHR37534">
    <property type="entry name" value="TRANSCRIPTIONAL ACTIVATOR PROTEIN UGA3"/>
    <property type="match status" value="1"/>
</dbReference>
<dbReference type="AlphaFoldDB" id="A0A6A6WPI8"/>
<dbReference type="InterPro" id="IPR021858">
    <property type="entry name" value="Fun_TF"/>
</dbReference>
<keyword evidence="2" id="KW-0539">Nucleus</keyword>
<accession>A0A6A6WPI8</accession>
<feature type="compositionally biased region" description="Low complexity" evidence="3">
    <location>
        <begin position="212"/>
        <end position="221"/>
    </location>
</feature>
<dbReference type="CDD" id="cd00067">
    <property type="entry name" value="GAL4"/>
    <property type="match status" value="1"/>
</dbReference>
<dbReference type="Gene3D" id="4.10.240.10">
    <property type="entry name" value="Zn(2)-C6 fungal-type DNA-binding domain"/>
    <property type="match status" value="1"/>
</dbReference>
<feature type="compositionally biased region" description="Pro residues" evidence="3">
    <location>
        <begin position="824"/>
        <end position="835"/>
    </location>
</feature>
<dbReference type="EMBL" id="MU002693">
    <property type="protein sequence ID" value="KAF2785757.1"/>
    <property type="molecule type" value="Genomic_DNA"/>
</dbReference>
<dbReference type="CDD" id="cd12148">
    <property type="entry name" value="fungal_TF_MHR"/>
    <property type="match status" value="1"/>
</dbReference>
<dbReference type="PANTHER" id="PTHR37534:SF23">
    <property type="entry name" value="ZN(II)2CYS6 TRANSCRIPTION FACTOR (EUROFUNG)"/>
    <property type="match status" value="1"/>
</dbReference>
<evidence type="ECO:0000256" key="2">
    <source>
        <dbReference type="ARBA" id="ARBA00023242"/>
    </source>
</evidence>
<organism evidence="5 6">
    <name type="scientific">Melanomma pulvis-pyrius CBS 109.77</name>
    <dbReference type="NCBI Taxonomy" id="1314802"/>
    <lineage>
        <taxon>Eukaryota</taxon>
        <taxon>Fungi</taxon>
        <taxon>Dikarya</taxon>
        <taxon>Ascomycota</taxon>
        <taxon>Pezizomycotina</taxon>
        <taxon>Dothideomycetes</taxon>
        <taxon>Pleosporomycetidae</taxon>
        <taxon>Pleosporales</taxon>
        <taxon>Melanommataceae</taxon>
        <taxon>Melanomma</taxon>
    </lineage>
</organism>
<dbReference type="SMART" id="SM00066">
    <property type="entry name" value="GAL4"/>
    <property type="match status" value="1"/>
</dbReference>
<dbReference type="PROSITE" id="PS00463">
    <property type="entry name" value="ZN2_CY6_FUNGAL_1"/>
    <property type="match status" value="1"/>
</dbReference>
<feature type="compositionally biased region" description="Basic and acidic residues" evidence="3">
    <location>
        <begin position="1124"/>
        <end position="1139"/>
    </location>
</feature>
<dbReference type="Proteomes" id="UP000799757">
    <property type="component" value="Unassembled WGS sequence"/>
</dbReference>
<reference evidence="5" key="1">
    <citation type="journal article" date="2020" name="Stud. Mycol.">
        <title>101 Dothideomycetes genomes: a test case for predicting lifestyles and emergence of pathogens.</title>
        <authorList>
            <person name="Haridas S."/>
            <person name="Albert R."/>
            <person name="Binder M."/>
            <person name="Bloem J."/>
            <person name="Labutti K."/>
            <person name="Salamov A."/>
            <person name="Andreopoulos B."/>
            <person name="Baker S."/>
            <person name="Barry K."/>
            <person name="Bills G."/>
            <person name="Bluhm B."/>
            <person name="Cannon C."/>
            <person name="Castanera R."/>
            <person name="Culley D."/>
            <person name="Daum C."/>
            <person name="Ezra D."/>
            <person name="Gonzalez J."/>
            <person name="Henrissat B."/>
            <person name="Kuo A."/>
            <person name="Liang C."/>
            <person name="Lipzen A."/>
            <person name="Lutzoni F."/>
            <person name="Magnuson J."/>
            <person name="Mondo S."/>
            <person name="Nolan M."/>
            <person name="Ohm R."/>
            <person name="Pangilinan J."/>
            <person name="Park H.-J."/>
            <person name="Ramirez L."/>
            <person name="Alfaro M."/>
            <person name="Sun H."/>
            <person name="Tritt A."/>
            <person name="Yoshinaga Y."/>
            <person name="Zwiers L.-H."/>
            <person name="Turgeon B."/>
            <person name="Goodwin S."/>
            <person name="Spatafora J."/>
            <person name="Crous P."/>
            <person name="Grigoriev I."/>
        </authorList>
    </citation>
    <scope>NUCLEOTIDE SEQUENCE</scope>
    <source>
        <strain evidence="5">CBS 109.77</strain>
    </source>
</reference>
<dbReference type="Pfam" id="PF11951">
    <property type="entry name" value="Fungal_trans_2"/>
    <property type="match status" value="1"/>
</dbReference>
<feature type="domain" description="Zn(2)-C6 fungal-type" evidence="4">
    <location>
        <begin position="37"/>
        <end position="65"/>
    </location>
</feature>
<evidence type="ECO:0000259" key="4">
    <source>
        <dbReference type="PROSITE" id="PS50048"/>
    </source>
</evidence>
<dbReference type="GO" id="GO:0000976">
    <property type="term" value="F:transcription cis-regulatory region binding"/>
    <property type="evidence" value="ECO:0007669"/>
    <property type="project" value="TreeGrafter"/>
</dbReference>
<evidence type="ECO:0000256" key="1">
    <source>
        <dbReference type="ARBA" id="ARBA00004123"/>
    </source>
</evidence>
<gene>
    <name evidence="5" type="ORF">K505DRAFT_368833</name>
</gene>
<dbReference type="GO" id="GO:0000981">
    <property type="term" value="F:DNA-binding transcription factor activity, RNA polymerase II-specific"/>
    <property type="evidence" value="ECO:0007669"/>
    <property type="project" value="InterPro"/>
</dbReference>
<feature type="compositionally biased region" description="Pro residues" evidence="3">
    <location>
        <begin position="843"/>
        <end position="854"/>
    </location>
</feature>
<dbReference type="SUPFAM" id="SSF57701">
    <property type="entry name" value="Zn2/Cys6 DNA-binding domain"/>
    <property type="match status" value="1"/>
</dbReference>
<protein>
    <recommendedName>
        <fullName evidence="4">Zn(2)-C6 fungal-type domain-containing protein</fullName>
    </recommendedName>
</protein>
<evidence type="ECO:0000313" key="5">
    <source>
        <dbReference type="EMBL" id="KAF2785757.1"/>
    </source>
</evidence>
<dbReference type="InterPro" id="IPR036864">
    <property type="entry name" value="Zn2-C6_fun-type_DNA-bd_sf"/>
</dbReference>
<dbReference type="InterPro" id="IPR001138">
    <property type="entry name" value="Zn2Cys6_DnaBD"/>
</dbReference>
<evidence type="ECO:0000256" key="3">
    <source>
        <dbReference type="SAM" id="MobiDB-lite"/>
    </source>
</evidence>
<feature type="region of interest" description="Disordered" evidence="3">
    <location>
        <begin position="778"/>
        <end position="894"/>
    </location>
</feature>
<dbReference type="Pfam" id="PF00172">
    <property type="entry name" value="Zn_clus"/>
    <property type="match status" value="1"/>
</dbReference>
<dbReference type="PROSITE" id="PS50048">
    <property type="entry name" value="ZN2_CY6_FUNGAL_2"/>
    <property type="match status" value="1"/>
</dbReference>
<name>A0A6A6WPI8_9PLEO</name>
<sequence>MSSANPGDVSGAGDLSPTGNGSGPATNPKMRKRTKTGCLTCRKRRIKCGEERPTCGNCIKSKRQCEGYNQRVVFKPPLGDWPNHPGVVSELPYHSSMLPGTRNPEYRAGPGPAHPQDNSLTSIRPRPLTNFDFSNVETGPIPGLDPLNTQGLVAGARPYTRDIHYQQPLHSPHHQPPLHSPHHQLPTPTSATSFFPQPSPAHATFPPHYAHEPSPSYPESRYPQDHFQQVPVSYDSHPDQKPTVSQPPHEHLLYQHQQRASLSPVEQSSYHQHPAMPARAEDYPQYAAQRPLLSRYGSNPQIQNQHPSGPVDMSQAGSYALPPAVSHADFNHSKFQPVQIPSHEVDFDVKYVPQHAVLEQPTAVSHTHQNQPQLLLSGFGGDDHVSPTQVLDEAAVECEDDDYWDVQSDEEMLDREDDDDGDDTVALKQDYSLIRRIHVETTSELSVRRYDSFIYDGILTHYKAEYVANPLKNPKTARVFAHFIHVTGPSLSIYERNPRNSRSIFDRPTPAPLQSLWTDILPLKALNHQGLLHAMLALASLHIARLQRASITPSYKHYAYALKRLGRSLSNPKKRLTIQTLATSLLLAFYEVMTAEHVKWSTHLVGTAHLLAEFDFRSLTQEARRLKAEETAQEEQFPYQNPDMLIDQRQFEQKMKARALMPDEVMVSTIVGKKVSYDDYGQVFEESSKQESRRATSGKFDLRSYEVLQDLHWWYSRHDAFQSIVSGNPLIMAYRKWSDCPPRAPLGRGDALYGSHDHIILLVARIADFTVRDRERKLRQVDANGGQWRPTPGMPGMGGMGGPPPGMGGPPPGMGGPPSQGQNRPPPTPTTPMGPPSHMHGMGPPPGWTGPPPAGWSKMPGNPPPASQSQMPPPGFMPPPGQGPPPGPPPPSAMPNFYGMAPSRPPISLPASYANPDFDPHEYSPPLSNMPHPRFSDLPAAYEAALSDWNSISHAHATVARFLANAEAFAPLTPDLYPPSLEGNMTPFGPALMHRSYSVSVLWTLLHLSNILLLRSHPAMPPAAMVAASVCAPATQPYAILIGRITAGMQIPTIDTTSLTPSLGAALIESTMSLFFAGIQYQDAAQRDWLITRLLEIDRRTGWASAGVIARSCETSWERAAEMGRGPPYDRRRTRRFGEEGPVNLDDPSASEMGWGEQGVIKNQSGRGGVSGRAHGEKEWTKERELWEGDGQERRFVVKYQTGMVPWAMNLLATDEDLRVGMRDMGISGQNNASGTRREMAVD</sequence>
<feature type="compositionally biased region" description="Pro residues" evidence="3">
    <location>
        <begin position="861"/>
        <end position="893"/>
    </location>
</feature>
<keyword evidence="6" id="KW-1185">Reference proteome</keyword>
<dbReference type="GO" id="GO:0008270">
    <property type="term" value="F:zinc ion binding"/>
    <property type="evidence" value="ECO:0007669"/>
    <property type="project" value="InterPro"/>
</dbReference>
<dbReference type="GO" id="GO:0005634">
    <property type="term" value="C:nucleus"/>
    <property type="evidence" value="ECO:0007669"/>
    <property type="project" value="UniProtKB-SubCell"/>
</dbReference>
<dbReference type="GO" id="GO:0045944">
    <property type="term" value="P:positive regulation of transcription by RNA polymerase II"/>
    <property type="evidence" value="ECO:0007669"/>
    <property type="project" value="TreeGrafter"/>
</dbReference>
<dbReference type="OrthoDB" id="5391043at2759"/>
<evidence type="ECO:0000313" key="6">
    <source>
        <dbReference type="Proteomes" id="UP000799757"/>
    </source>
</evidence>